<dbReference type="OrthoDB" id="2344588at2759"/>
<dbReference type="InterPro" id="IPR001849">
    <property type="entry name" value="PH_domain"/>
</dbReference>
<dbReference type="RefSeq" id="XP_018297953.1">
    <property type="nucleotide sequence ID" value="XM_018440412.1"/>
</dbReference>
<dbReference type="AlphaFoldDB" id="A0A162V4M8"/>
<dbReference type="InterPro" id="IPR011993">
    <property type="entry name" value="PH-like_dom_sf"/>
</dbReference>
<dbReference type="SUPFAM" id="SSF50729">
    <property type="entry name" value="PH domain-like"/>
    <property type="match status" value="1"/>
</dbReference>
<organism evidence="3 4">
    <name type="scientific">Phycomyces blakesleeanus (strain ATCC 8743b / DSM 1359 / FGSC 10004 / NBRC 33097 / NRRL 1555)</name>
    <dbReference type="NCBI Taxonomy" id="763407"/>
    <lineage>
        <taxon>Eukaryota</taxon>
        <taxon>Fungi</taxon>
        <taxon>Fungi incertae sedis</taxon>
        <taxon>Mucoromycota</taxon>
        <taxon>Mucoromycotina</taxon>
        <taxon>Mucoromycetes</taxon>
        <taxon>Mucorales</taxon>
        <taxon>Phycomycetaceae</taxon>
        <taxon>Phycomyces</taxon>
    </lineage>
</organism>
<protein>
    <recommendedName>
        <fullName evidence="2">PH domain-containing protein</fullName>
    </recommendedName>
</protein>
<dbReference type="InParanoid" id="A0A162V4M8"/>
<evidence type="ECO:0000313" key="3">
    <source>
        <dbReference type="EMBL" id="OAD79913.1"/>
    </source>
</evidence>
<evidence type="ECO:0000313" key="4">
    <source>
        <dbReference type="Proteomes" id="UP000077315"/>
    </source>
</evidence>
<feature type="region of interest" description="Disordered" evidence="1">
    <location>
        <begin position="226"/>
        <end position="246"/>
    </location>
</feature>
<dbReference type="SMART" id="SM00233">
    <property type="entry name" value="PH"/>
    <property type="match status" value="1"/>
</dbReference>
<dbReference type="VEuPathDB" id="FungiDB:PHYBLDRAFT_58954"/>
<dbReference type="Pfam" id="PF00169">
    <property type="entry name" value="PH"/>
    <property type="match status" value="1"/>
</dbReference>
<accession>A0A162V4M8</accession>
<sequence length="286" mass="32136">MKKTTLDSADAPRAGRLSKLTVCPFGRPRWQSRFFVLLNSELRYYKNEHAETPSSILNLNDVDQLVLAPTPSHPFCFRLEPILNTVSPVGSDSKKDKSTKQQRPWSLECQSEIEMDLWVSAIHCRLAKLSSKTPPLLHYEQQPSPSACFFSSLLRKITPPSNSTYSDYPSSDPSRPSSFWPAMKNKPVVATQTSFSQRRGITLAPIYVPVPVHSLQVYESSDLTFESSPSDSGIQSPESTLGASSDIDYEEFKSKRSLSLPALTDFETAETESSPTFLLYKERFRL</sequence>
<keyword evidence="4" id="KW-1185">Reference proteome</keyword>
<evidence type="ECO:0000259" key="2">
    <source>
        <dbReference type="PROSITE" id="PS50003"/>
    </source>
</evidence>
<feature type="domain" description="PH" evidence="2">
    <location>
        <begin position="10"/>
        <end position="127"/>
    </location>
</feature>
<name>A0A162V4M8_PHYB8</name>
<evidence type="ECO:0000256" key="1">
    <source>
        <dbReference type="SAM" id="MobiDB-lite"/>
    </source>
</evidence>
<dbReference type="EMBL" id="KV440972">
    <property type="protein sequence ID" value="OAD79913.1"/>
    <property type="molecule type" value="Genomic_DNA"/>
</dbReference>
<proteinExistence type="predicted"/>
<reference evidence="4" key="1">
    <citation type="submission" date="2015-06" db="EMBL/GenBank/DDBJ databases">
        <title>Expansion of signal transduction pathways in fungi by whole-genome duplication.</title>
        <authorList>
            <consortium name="DOE Joint Genome Institute"/>
            <person name="Corrochano L.M."/>
            <person name="Kuo A."/>
            <person name="Marcet-Houben M."/>
            <person name="Polaino S."/>
            <person name="Salamov A."/>
            <person name="Villalobos J.M."/>
            <person name="Alvarez M.I."/>
            <person name="Avalos J."/>
            <person name="Benito E.P."/>
            <person name="Benoit I."/>
            <person name="Burger G."/>
            <person name="Camino L.P."/>
            <person name="Canovas D."/>
            <person name="Cerda-Olmedo E."/>
            <person name="Cheng J.-F."/>
            <person name="Dominguez A."/>
            <person name="Elias M."/>
            <person name="Eslava A.P."/>
            <person name="Glaser F."/>
            <person name="Grimwood J."/>
            <person name="Gutierrez G."/>
            <person name="Heitman J."/>
            <person name="Henrissat B."/>
            <person name="Iturriaga E.A."/>
            <person name="Lang B.F."/>
            <person name="Lavin J.L."/>
            <person name="Lee S."/>
            <person name="Li W."/>
            <person name="Lindquist E."/>
            <person name="Lopez-Garcia S."/>
            <person name="Luque E.M."/>
            <person name="Marcos A.T."/>
            <person name="Martin J."/>
            <person name="McCluskey K."/>
            <person name="Medina H.R."/>
            <person name="Miralles-Duran A."/>
            <person name="Miyazaki A."/>
            <person name="Munoz-Torres E."/>
            <person name="Oguiza J.A."/>
            <person name="Ohm R."/>
            <person name="Olmedo M."/>
            <person name="Orejas M."/>
            <person name="Ortiz-Castellanos L."/>
            <person name="Pisabarro A.G."/>
            <person name="Rodriguez-Romero J."/>
            <person name="Ruiz-Herrera J."/>
            <person name="Ruiz-Vazquez R."/>
            <person name="Sanz C."/>
            <person name="Schackwitz W."/>
            <person name="Schmutz J."/>
            <person name="Shahriari M."/>
            <person name="Shelest E."/>
            <person name="Silva-Franco F."/>
            <person name="Soanes D."/>
            <person name="Syed K."/>
            <person name="Tagua V.G."/>
            <person name="Talbot N.J."/>
            <person name="Thon M."/>
            <person name="De vries R.P."/>
            <person name="Wiebenga A."/>
            <person name="Yadav J.S."/>
            <person name="Braun E.L."/>
            <person name="Baker S."/>
            <person name="Garre V."/>
            <person name="Horwitz B."/>
            <person name="Torres-Martinez S."/>
            <person name="Idnurm A."/>
            <person name="Herrera-Estrella A."/>
            <person name="Gabaldon T."/>
            <person name="Grigoriev I.V."/>
        </authorList>
    </citation>
    <scope>NUCLEOTIDE SEQUENCE [LARGE SCALE GENOMIC DNA]</scope>
    <source>
        <strain evidence="4">NRRL 1555(-)</strain>
    </source>
</reference>
<feature type="compositionally biased region" description="Polar residues" evidence="1">
    <location>
        <begin position="226"/>
        <end position="243"/>
    </location>
</feature>
<gene>
    <name evidence="3" type="ORF">PHYBLDRAFT_58954</name>
</gene>
<dbReference type="Gene3D" id="2.30.29.30">
    <property type="entry name" value="Pleckstrin-homology domain (PH domain)/Phosphotyrosine-binding domain (PTB)"/>
    <property type="match status" value="1"/>
</dbReference>
<dbReference type="PROSITE" id="PS50003">
    <property type="entry name" value="PH_DOMAIN"/>
    <property type="match status" value="1"/>
</dbReference>
<dbReference type="GeneID" id="29001318"/>
<dbReference type="Proteomes" id="UP000077315">
    <property type="component" value="Unassembled WGS sequence"/>
</dbReference>